<evidence type="ECO:0000256" key="3">
    <source>
        <dbReference type="ARBA" id="ARBA00023125"/>
    </source>
</evidence>
<keyword evidence="4" id="KW-0804">Transcription</keyword>
<dbReference type="PANTHER" id="PTHR30126">
    <property type="entry name" value="HTH-TYPE TRANSCRIPTIONAL REGULATOR"/>
    <property type="match status" value="1"/>
</dbReference>
<dbReference type="PANTHER" id="PTHR30126:SF91">
    <property type="entry name" value="LYSR FAMILY TRANSCRIPTIONAL REGULATOR"/>
    <property type="match status" value="1"/>
</dbReference>
<keyword evidence="3" id="KW-0238">DNA-binding</keyword>
<sequence length="295" mass="32812">MYNSAITLEALIVLDAIDNRGSFAAAAEQLNKVPSALSYIVQKLEEQLAVTLFVRQGRRSVLTPAGRHLLDEGRKVLAAVSKISEQTQTISHGWEPKLRIGIDSILDISQVLPAIQQFLQAHPNIEIDISEEVLNGAWEALIEDRVDIMLGAPAPIPNHQGLRAEPFCQVNNVLVAATNHPINHLSQPISRYDIQQFRTIIVHDSAKRIIARSANIIEQSHHFYVQTVEQKLQAIIAGIGIGFLPESRITKQLERGELVVIDIEQPVNPVDLYMAWKLVNKGKALQSFRQCLAAR</sequence>
<dbReference type="Gene3D" id="3.40.190.10">
    <property type="entry name" value="Periplasmic binding protein-like II"/>
    <property type="match status" value="2"/>
</dbReference>
<dbReference type="Pfam" id="PF00126">
    <property type="entry name" value="HTH_1"/>
    <property type="match status" value="1"/>
</dbReference>
<feature type="domain" description="HTH lysR-type" evidence="5">
    <location>
        <begin position="6"/>
        <end position="63"/>
    </location>
</feature>
<dbReference type="SUPFAM" id="SSF46785">
    <property type="entry name" value="Winged helix' DNA-binding domain"/>
    <property type="match status" value="1"/>
</dbReference>
<evidence type="ECO:0000256" key="2">
    <source>
        <dbReference type="ARBA" id="ARBA00023015"/>
    </source>
</evidence>
<dbReference type="RefSeq" id="WP_108601016.1">
    <property type="nucleotide sequence ID" value="NZ_CP026604.1"/>
</dbReference>
<dbReference type="PROSITE" id="PS50931">
    <property type="entry name" value="HTH_LYSR"/>
    <property type="match status" value="1"/>
</dbReference>
<dbReference type="InterPro" id="IPR036390">
    <property type="entry name" value="WH_DNA-bd_sf"/>
</dbReference>
<evidence type="ECO:0000313" key="6">
    <source>
        <dbReference type="EMBL" id="AWB64937.1"/>
    </source>
</evidence>
<dbReference type="Pfam" id="PF03466">
    <property type="entry name" value="LysR_substrate"/>
    <property type="match status" value="1"/>
</dbReference>
<dbReference type="SUPFAM" id="SSF53850">
    <property type="entry name" value="Periplasmic binding protein-like II"/>
    <property type="match status" value="1"/>
</dbReference>
<evidence type="ECO:0000313" key="7">
    <source>
        <dbReference type="Proteomes" id="UP000244441"/>
    </source>
</evidence>
<dbReference type="GO" id="GO:0000976">
    <property type="term" value="F:transcription cis-regulatory region binding"/>
    <property type="evidence" value="ECO:0007669"/>
    <property type="project" value="TreeGrafter"/>
</dbReference>
<keyword evidence="2" id="KW-0805">Transcription regulation</keyword>
<evidence type="ECO:0000259" key="5">
    <source>
        <dbReference type="PROSITE" id="PS50931"/>
    </source>
</evidence>
<dbReference type="InterPro" id="IPR000847">
    <property type="entry name" value="LysR_HTH_N"/>
</dbReference>
<dbReference type="KEGG" id="cate:C2869_00100"/>
<dbReference type="GO" id="GO:0003700">
    <property type="term" value="F:DNA-binding transcription factor activity"/>
    <property type="evidence" value="ECO:0007669"/>
    <property type="project" value="InterPro"/>
</dbReference>
<organism evidence="6 7">
    <name type="scientific">Saccharobesus litoralis</name>
    <dbReference type="NCBI Taxonomy" id="2172099"/>
    <lineage>
        <taxon>Bacteria</taxon>
        <taxon>Pseudomonadati</taxon>
        <taxon>Pseudomonadota</taxon>
        <taxon>Gammaproteobacteria</taxon>
        <taxon>Alteromonadales</taxon>
        <taxon>Alteromonadaceae</taxon>
        <taxon>Saccharobesus</taxon>
    </lineage>
</organism>
<proteinExistence type="inferred from homology"/>
<accession>A0A2S0VL59</accession>
<keyword evidence="7" id="KW-1185">Reference proteome</keyword>
<name>A0A2S0VL59_9ALTE</name>
<dbReference type="Gene3D" id="1.10.10.10">
    <property type="entry name" value="Winged helix-like DNA-binding domain superfamily/Winged helix DNA-binding domain"/>
    <property type="match status" value="1"/>
</dbReference>
<dbReference type="EMBL" id="CP026604">
    <property type="protein sequence ID" value="AWB64937.1"/>
    <property type="molecule type" value="Genomic_DNA"/>
</dbReference>
<dbReference type="InterPro" id="IPR005119">
    <property type="entry name" value="LysR_subst-bd"/>
</dbReference>
<dbReference type="OrthoDB" id="5293066at2"/>
<evidence type="ECO:0000256" key="1">
    <source>
        <dbReference type="ARBA" id="ARBA00009437"/>
    </source>
</evidence>
<dbReference type="AlphaFoldDB" id="A0A2S0VL59"/>
<gene>
    <name evidence="6" type="ORF">C2869_00100</name>
</gene>
<comment type="similarity">
    <text evidence="1">Belongs to the LysR transcriptional regulatory family.</text>
</comment>
<protein>
    <submittedName>
        <fullName evidence="6">LysR family transcriptional regulator</fullName>
    </submittedName>
</protein>
<dbReference type="Proteomes" id="UP000244441">
    <property type="component" value="Chromosome"/>
</dbReference>
<reference evidence="6 7" key="1">
    <citation type="submission" date="2018-01" db="EMBL/GenBank/DDBJ databases">
        <title>Genome sequence of a Cantenovulum-like bacteria.</title>
        <authorList>
            <person name="Tan W.R."/>
            <person name="Lau N.-S."/>
            <person name="Go F."/>
            <person name="Amirul A.-A.A."/>
        </authorList>
    </citation>
    <scope>NUCLEOTIDE SEQUENCE [LARGE SCALE GENOMIC DNA]</scope>
    <source>
        <strain evidence="6 7">CCB-QB4</strain>
    </source>
</reference>
<dbReference type="InterPro" id="IPR036388">
    <property type="entry name" value="WH-like_DNA-bd_sf"/>
</dbReference>
<evidence type="ECO:0000256" key="4">
    <source>
        <dbReference type="ARBA" id="ARBA00023163"/>
    </source>
</evidence>